<accession>A0A1T4YI49</accession>
<organism evidence="4 5">
    <name type="scientific">Sporosarcina newyorkensis</name>
    <dbReference type="NCBI Taxonomy" id="759851"/>
    <lineage>
        <taxon>Bacteria</taxon>
        <taxon>Bacillati</taxon>
        <taxon>Bacillota</taxon>
        <taxon>Bacilli</taxon>
        <taxon>Bacillales</taxon>
        <taxon>Caryophanaceae</taxon>
        <taxon>Sporosarcina</taxon>
    </lineage>
</organism>
<proteinExistence type="predicted"/>
<dbReference type="Gene3D" id="3.40.190.10">
    <property type="entry name" value="Periplasmic binding protein-like II"/>
    <property type="match status" value="2"/>
</dbReference>
<dbReference type="InterPro" id="IPR001320">
    <property type="entry name" value="Iontro_rcpt_C"/>
</dbReference>
<dbReference type="InterPro" id="IPR001638">
    <property type="entry name" value="Solute-binding_3/MltF_N"/>
</dbReference>
<dbReference type="CDD" id="cd13619">
    <property type="entry name" value="PBP2_GlnP"/>
    <property type="match status" value="1"/>
</dbReference>
<dbReference type="AlphaFoldDB" id="A0A1T4YI49"/>
<protein>
    <submittedName>
        <fullName evidence="4">Polar amino acid transport system substrate-binding protein</fullName>
    </submittedName>
</protein>
<dbReference type="PROSITE" id="PS51257">
    <property type="entry name" value="PROKAR_LIPOPROTEIN"/>
    <property type="match status" value="1"/>
</dbReference>
<dbReference type="PANTHER" id="PTHR35936">
    <property type="entry name" value="MEMBRANE-BOUND LYTIC MUREIN TRANSGLYCOSYLASE F"/>
    <property type="match status" value="1"/>
</dbReference>
<reference evidence="5" key="1">
    <citation type="submission" date="2017-02" db="EMBL/GenBank/DDBJ databases">
        <authorList>
            <person name="Varghese N."/>
            <person name="Submissions S."/>
        </authorList>
    </citation>
    <scope>NUCLEOTIDE SEQUENCE [LARGE SCALE GENOMIC DNA]</scope>
    <source>
        <strain evidence="5">DSM 23966</strain>
    </source>
</reference>
<dbReference type="EMBL" id="FUYJ01000005">
    <property type="protein sequence ID" value="SKB01466.1"/>
    <property type="molecule type" value="Genomic_DNA"/>
</dbReference>
<keyword evidence="5" id="KW-1185">Reference proteome</keyword>
<evidence type="ECO:0000259" key="3">
    <source>
        <dbReference type="SMART" id="SM00079"/>
    </source>
</evidence>
<evidence type="ECO:0000313" key="4">
    <source>
        <dbReference type="EMBL" id="SKB01466.1"/>
    </source>
</evidence>
<sequence>MFRGAERMKKFILIMVLSIISILLVACGGSDDKTSSEKENAEDKTYVVGVDNTYPPFEFEADGELVGIDIDLINAIAEDQGFKIKIEQMDFSGIIPSMQAGELDIGMGGMSITDERKETVDFSDPYFEAGISLVIADNNTEINSLEDLAGKRVVIKNGTVSAKFAEENKDKYNYEIVQVNDSTSMFQEVTNGTVDALMEDYPVISYAIAVSDLKFKIVGDRLTGDNYGISVLKGKNDELLEMIDKGLTNLKENGKYDEILNEYLD</sequence>
<dbReference type="SMART" id="SM00079">
    <property type="entry name" value="PBPe"/>
    <property type="match status" value="1"/>
</dbReference>
<dbReference type="Proteomes" id="UP000190042">
    <property type="component" value="Unassembled WGS sequence"/>
</dbReference>
<evidence type="ECO:0000256" key="1">
    <source>
        <dbReference type="ARBA" id="ARBA00022729"/>
    </source>
</evidence>
<dbReference type="Pfam" id="PF00497">
    <property type="entry name" value="SBP_bac_3"/>
    <property type="match status" value="1"/>
</dbReference>
<gene>
    <name evidence="4" type="ORF">SAMN04244570_2732</name>
</gene>
<evidence type="ECO:0000313" key="5">
    <source>
        <dbReference type="Proteomes" id="UP000190042"/>
    </source>
</evidence>
<dbReference type="GO" id="GO:0016020">
    <property type="term" value="C:membrane"/>
    <property type="evidence" value="ECO:0007669"/>
    <property type="project" value="InterPro"/>
</dbReference>
<dbReference type="SMART" id="SM00062">
    <property type="entry name" value="PBPb"/>
    <property type="match status" value="1"/>
</dbReference>
<dbReference type="SUPFAM" id="SSF53850">
    <property type="entry name" value="Periplasmic binding protein-like II"/>
    <property type="match status" value="1"/>
</dbReference>
<dbReference type="GO" id="GO:0015276">
    <property type="term" value="F:ligand-gated monoatomic ion channel activity"/>
    <property type="evidence" value="ECO:0007669"/>
    <property type="project" value="InterPro"/>
</dbReference>
<feature type="domain" description="Ionotropic glutamate receptor C-terminal" evidence="3">
    <location>
        <begin position="45"/>
        <end position="263"/>
    </location>
</feature>
<keyword evidence="1" id="KW-0732">Signal</keyword>
<dbReference type="PANTHER" id="PTHR35936:SF17">
    <property type="entry name" value="ARGININE-BINDING EXTRACELLULAR PROTEIN ARTP"/>
    <property type="match status" value="1"/>
</dbReference>
<feature type="domain" description="Solute-binding protein family 3/N-terminal" evidence="2">
    <location>
        <begin position="45"/>
        <end position="265"/>
    </location>
</feature>
<name>A0A1T4YI49_9BACL</name>
<evidence type="ECO:0000259" key="2">
    <source>
        <dbReference type="SMART" id="SM00062"/>
    </source>
</evidence>